<gene>
    <name evidence="10" type="ORF">E4656_12765</name>
</gene>
<dbReference type="RefSeq" id="WP_135483678.1">
    <property type="nucleotide sequence ID" value="NZ_SRMF01000005.1"/>
</dbReference>
<dbReference type="OrthoDB" id="9805682at2"/>
<sequence>MPNFAYRGRTQDGQAVNDIIEARSMDQAADELKRLDIMPLSIEPTNRKPRGSNEAADWRKLFWPQITSDDLILFCRQMYALTRSGIPLMRAVNGLAEASQNKRLCDILREVSRSLTGGNDLATALSRHPRVFSPLFVAMISMGETTGQLDTAFKQLIDHLELEKNTQRQIKQATRYPTFVVFAITAAMVVINFMVIPSFANVFQRMGEDLPIFTIILLRTSEFLTTFGLFILAGLVALYVAWRRYITTPQGRYQKDRWLLRLPLVGHVFRRIAMSRFTRPFAMMLDAGVPLLQALNITSRTVGNEYIGRRIDSMQSGIERGESILATARTSGMFNPLILQMIGVGEETGNLSDMLRDVADFYDQEIEYELKTLSQSIEPLLIVMMGGIVVMLALGIFLPMWDLAGGAGGL</sequence>
<organism evidence="10 11">
    <name type="scientific">Natronospirillum operosum</name>
    <dbReference type="NCBI Taxonomy" id="2759953"/>
    <lineage>
        <taxon>Bacteria</taxon>
        <taxon>Pseudomonadati</taxon>
        <taxon>Pseudomonadota</taxon>
        <taxon>Gammaproteobacteria</taxon>
        <taxon>Oceanospirillales</taxon>
        <taxon>Natronospirillaceae</taxon>
        <taxon>Natronospirillum</taxon>
    </lineage>
</organism>
<feature type="transmembrane region" description="Helical" evidence="8">
    <location>
        <begin position="380"/>
        <end position="401"/>
    </location>
</feature>
<accession>A0A4Z0WCN7</accession>
<dbReference type="Pfam" id="PF00482">
    <property type="entry name" value="T2SSF"/>
    <property type="match status" value="2"/>
</dbReference>
<dbReference type="Gene3D" id="1.20.81.30">
    <property type="entry name" value="Type II secretion system (T2SS), domain F"/>
    <property type="match status" value="2"/>
</dbReference>
<keyword evidence="3" id="KW-1003">Cell membrane</keyword>
<keyword evidence="5 8" id="KW-0812">Transmembrane</keyword>
<evidence type="ECO:0000256" key="1">
    <source>
        <dbReference type="ARBA" id="ARBA00004429"/>
    </source>
</evidence>
<dbReference type="EMBL" id="SRMF01000005">
    <property type="protein sequence ID" value="TGG92344.1"/>
    <property type="molecule type" value="Genomic_DNA"/>
</dbReference>
<evidence type="ECO:0000259" key="9">
    <source>
        <dbReference type="Pfam" id="PF00482"/>
    </source>
</evidence>
<evidence type="ECO:0000256" key="4">
    <source>
        <dbReference type="ARBA" id="ARBA00022519"/>
    </source>
</evidence>
<evidence type="ECO:0000256" key="2">
    <source>
        <dbReference type="ARBA" id="ARBA00005745"/>
    </source>
</evidence>
<dbReference type="InterPro" id="IPR003004">
    <property type="entry name" value="GspF/PilC"/>
</dbReference>
<dbReference type="FunFam" id="1.20.81.30:FF:000001">
    <property type="entry name" value="Type II secretion system protein F"/>
    <property type="match status" value="2"/>
</dbReference>
<proteinExistence type="inferred from homology"/>
<evidence type="ECO:0000256" key="3">
    <source>
        <dbReference type="ARBA" id="ARBA00022475"/>
    </source>
</evidence>
<keyword evidence="7 8" id="KW-0472">Membrane</keyword>
<evidence type="ECO:0000256" key="7">
    <source>
        <dbReference type="ARBA" id="ARBA00023136"/>
    </source>
</evidence>
<keyword evidence="11" id="KW-1185">Reference proteome</keyword>
<comment type="subcellular location">
    <subcellularLocation>
        <location evidence="1">Cell inner membrane</location>
        <topology evidence="1">Multi-pass membrane protein</topology>
    </subcellularLocation>
</comment>
<comment type="caution">
    <text evidence="10">The sequence shown here is derived from an EMBL/GenBank/DDBJ whole genome shotgun (WGS) entry which is preliminary data.</text>
</comment>
<evidence type="ECO:0000256" key="8">
    <source>
        <dbReference type="SAM" id="Phobius"/>
    </source>
</evidence>
<dbReference type="InterPro" id="IPR042094">
    <property type="entry name" value="T2SS_GspF_sf"/>
</dbReference>
<feature type="domain" description="Type II secretion system protein GspF" evidence="9">
    <location>
        <begin position="74"/>
        <end position="197"/>
    </location>
</feature>
<dbReference type="PRINTS" id="PR00812">
    <property type="entry name" value="BCTERIALGSPF"/>
</dbReference>
<dbReference type="GO" id="GO:0015628">
    <property type="term" value="P:protein secretion by the type II secretion system"/>
    <property type="evidence" value="ECO:0007669"/>
    <property type="project" value="TreeGrafter"/>
</dbReference>
<dbReference type="PANTHER" id="PTHR30012:SF4">
    <property type="entry name" value="MSHA BIOGENESIS PROTEIN MSHG"/>
    <property type="match status" value="1"/>
</dbReference>
<comment type="similarity">
    <text evidence="2">Belongs to the GSP F family.</text>
</comment>
<protein>
    <submittedName>
        <fullName evidence="10">Type II secretion system F family protein</fullName>
    </submittedName>
</protein>
<dbReference type="InterPro" id="IPR018076">
    <property type="entry name" value="T2SS_GspF_dom"/>
</dbReference>
<evidence type="ECO:0000313" key="10">
    <source>
        <dbReference type="EMBL" id="TGG92344.1"/>
    </source>
</evidence>
<feature type="transmembrane region" description="Helical" evidence="8">
    <location>
        <begin position="223"/>
        <end position="242"/>
    </location>
</feature>
<dbReference type="Proteomes" id="UP000297475">
    <property type="component" value="Unassembled WGS sequence"/>
</dbReference>
<evidence type="ECO:0000256" key="6">
    <source>
        <dbReference type="ARBA" id="ARBA00022989"/>
    </source>
</evidence>
<dbReference type="AlphaFoldDB" id="A0A4Z0WCN7"/>
<keyword evidence="6 8" id="KW-1133">Transmembrane helix</keyword>
<dbReference type="PANTHER" id="PTHR30012">
    <property type="entry name" value="GENERAL SECRETION PATHWAY PROTEIN"/>
    <property type="match status" value="1"/>
</dbReference>
<name>A0A4Z0WCN7_9GAMM</name>
<feature type="domain" description="Type II secretion system protein GspF" evidence="9">
    <location>
        <begin position="277"/>
        <end position="399"/>
    </location>
</feature>
<keyword evidence="4" id="KW-0997">Cell inner membrane</keyword>
<evidence type="ECO:0000256" key="5">
    <source>
        <dbReference type="ARBA" id="ARBA00022692"/>
    </source>
</evidence>
<evidence type="ECO:0000313" key="11">
    <source>
        <dbReference type="Proteomes" id="UP000297475"/>
    </source>
</evidence>
<feature type="transmembrane region" description="Helical" evidence="8">
    <location>
        <begin position="178"/>
        <end position="203"/>
    </location>
</feature>
<dbReference type="GO" id="GO:0005886">
    <property type="term" value="C:plasma membrane"/>
    <property type="evidence" value="ECO:0007669"/>
    <property type="project" value="UniProtKB-SubCell"/>
</dbReference>
<reference evidence="10 11" key="1">
    <citation type="submission" date="2019-04" db="EMBL/GenBank/DDBJ databases">
        <title>Natronospirillum operosus gen. nov., sp. nov., a haloalkaliphilic satellite isolated from decaying biomass of laboratory culture of cyanobacterium Geitlerinema sp. and proposal of Natronospirillaceae fam. nov. and Saccharospirillaceae fam. nov.</title>
        <authorList>
            <person name="Kevbrin V."/>
            <person name="Boltyanskaya Y."/>
            <person name="Koziaeva V."/>
            <person name="Grouzdev D.S."/>
            <person name="Park M."/>
            <person name="Cho J."/>
        </authorList>
    </citation>
    <scope>NUCLEOTIDE SEQUENCE [LARGE SCALE GENOMIC DNA]</scope>
    <source>
        <strain evidence="10 11">G-116</strain>
    </source>
</reference>